<protein>
    <submittedName>
        <fullName evidence="4">Response regulator</fullName>
    </submittedName>
</protein>
<feature type="modified residue" description="4-aspartylphosphate" evidence="2">
    <location>
        <position position="54"/>
    </location>
</feature>
<dbReference type="PROSITE" id="PS50110">
    <property type="entry name" value="RESPONSE_REGULATORY"/>
    <property type="match status" value="1"/>
</dbReference>
<proteinExistence type="predicted"/>
<evidence type="ECO:0000259" key="3">
    <source>
        <dbReference type="PROSITE" id="PS50110"/>
    </source>
</evidence>
<dbReference type="Pfam" id="PF00072">
    <property type="entry name" value="Response_reg"/>
    <property type="match status" value="1"/>
</dbReference>
<evidence type="ECO:0000256" key="2">
    <source>
        <dbReference type="PROSITE-ProRule" id="PRU00169"/>
    </source>
</evidence>
<dbReference type="SUPFAM" id="SSF52172">
    <property type="entry name" value="CheY-like"/>
    <property type="match status" value="1"/>
</dbReference>
<dbReference type="Gene3D" id="3.40.50.2300">
    <property type="match status" value="1"/>
</dbReference>
<gene>
    <name evidence="4" type="ORF">Athai_61070</name>
</gene>
<dbReference type="GO" id="GO:0000160">
    <property type="term" value="P:phosphorelay signal transduction system"/>
    <property type="evidence" value="ECO:0007669"/>
    <property type="project" value="InterPro"/>
</dbReference>
<name>A0A7R7DVG6_9ACTN</name>
<sequence length="117" mass="12353">MALRCVVVDDSEQFLRAAARLLGRQGIDVVGIAQHGGEAVDRVARLRPDVALVDIDLGEESGFGVADRLSRTAGQLAVIMISGHGGADFEEVLANSPAVGFLDKSDLSADGIRRLLR</sequence>
<evidence type="ECO:0000256" key="1">
    <source>
        <dbReference type="ARBA" id="ARBA00022553"/>
    </source>
</evidence>
<keyword evidence="1 2" id="KW-0597">Phosphoprotein</keyword>
<feature type="domain" description="Response regulatory" evidence="3">
    <location>
        <begin position="4"/>
        <end position="117"/>
    </location>
</feature>
<dbReference type="Proteomes" id="UP000611640">
    <property type="component" value="Chromosome"/>
</dbReference>
<evidence type="ECO:0000313" key="4">
    <source>
        <dbReference type="EMBL" id="BCJ38604.1"/>
    </source>
</evidence>
<dbReference type="PANTHER" id="PTHR44591:SF24">
    <property type="entry name" value="PROTEIN-GLUTAMATE METHYLESTERASE_PROTEIN-GLUTAMINE GLUTAMINASE 1"/>
    <property type="match status" value="1"/>
</dbReference>
<dbReference type="KEGG" id="atl:Athai_61070"/>
<keyword evidence="5" id="KW-1185">Reference proteome</keyword>
<dbReference type="InterPro" id="IPR001789">
    <property type="entry name" value="Sig_transdc_resp-reg_receiver"/>
</dbReference>
<reference evidence="4 5" key="1">
    <citation type="submission" date="2020-08" db="EMBL/GenBank/DDBJ databases">
        <title>Whole genome shotgun sequence of Actinocatenispora thailandica NBRC 105041.</title>
        <authorList>
            <person name="Komaki H."/>
            <person name="Tamura T."/>
        </authorList>
    </citation>
    <scope>NUCLEOTIDE SEQUENCE [LARGE SCALE GENOMIC DNA]</scope>
    <source>
        <strain evidence="4 5">NBRC 105041</strain>
    </source>
</reference>
<dbReference type="InterPro" id="IPR011006">
    <property type="entry name" value="CheY-like_superfamily"/>
</dbReference>
<dbReference type="CDD" id="cd17535">
    <property type="entry name" value="REC_NarL-like"/>
    <property type="match status" value="1"/>
</dbReference>
<dbReference type="InterPro" id="IPR058245">
    <property type="entry name" value="NreC/VraR/RcsB-like_REC"/>
</dbReference>
<dbReference type="SMART" id="SM00448">
    <property type="entry name" value="REC"/>
    <property type="match status" value="1"/>
</dbReference>
<evidence type="ECO:0000313" key="5">
    <source>
        <dbReference type="Proteomes" id="UP000611640"/>
    </source>
</evidence>
<dbReference type="EMBL" id="AP023355">
    <property type="protein sequence ID" value="BCJ38604.1"/>
    <property type="molecule type" value="Genomic_DNA"/>
</dbReference>
<organism evidence="4 5">
    <name type="scientific">Actinocatenispora thailandica</name>
    <dbReference type="NCBI Taxonomy" id="227318"/>
    <lineage>
        <taxon>Bacteria</taxon>
        <taxon>Bacillati</taxon>
        <taxon>Actinomycetota</taxon>
        <taxon>Actinomycetes</taxon>
        <taxon>Micromonosporales</taxon>
        <taxon>Micromonosporaceae</taxon>
        <taxon>Actinocatenispora</taxon>
    </lineage>
</organism>
<accession>A0A7R7DVG6</accession>
<dbReference type="InterPro" id="IPR050595">
    <property type="entry name" value="Bact_response_regulator"/>
</dbReference>
<dbReference type="AlphaFoldDB" id="A0A7R7DVG6"/>
<dbReference type="PANTHER" id="PTHR44591">
    <property type="entry name" value="STRESS RESPONSE REGULATOR PROTEIN 1"/>
    <property type="match status" value="1"/>
</dbReference>